<proteinExistence type="predicted"/>
<evidence type="ECO:0000313" key="3">
    <source>
        <dbReference type="Proteomes" id="UP000887013"/>
    </source>
</evidence>
<keyword evidence="3" id="KW-1185">Reference proteome</keyword>
<dbReference type="EMBL" id="BMAW01014000">
    <property type="protein sequence ID" value="GFT36976.1"/>
    <property type="molecule type" value="Genomic_DNA"/>
</dbReference>
<reference evidence="2" key="1">
    <citation type="submission" date="2020-08" db="EMBL/GenBank/DDBJ databases">
        <title>Multicomponent nature underlies the extraordinary mechanical properties of spider dragline silk.</title>
        <authorList>
            <person name="Kono N."/>
            <person name="Nakamura H."/>
            <person name="Mori M."/>
            <person name="Yoshida Y."/>
            <person name="Ohtoshi R."/>
            <person name="Malay A.D."/>
            <person name="Moran D.A.P."/>
            <person name="Tomita M."/>
            <person name="Numata K."/>
            <person name="Arakawa K."/>
        </authorList>
    </citation>
    <scope>NUCLEOTIDE SEQUENCE</scope>
</reference>
<name>A0A8X6NX88_NEPPI</name>
<evidence type="ECO:0000256" key="1">
    <source>
        <dbReference type="SAM" id="MobiDB-lite"/>
    </source>
</evidence>
<protein>
    <submittedName>
        <fullName evidence="2">Uncharacterized protein</fullName>
    </submittedName>
</protein>
<feature type="region of interest" description="Disordered" evidence="1">
    <location>
        <begin position="37"/>
        <end position="65"/>
    </location>
</feature>
<organism evidence="2 3">
    <name type="scientific">Nephila pilipes</name>
    <name type="common">Giant wood spider</name>
    <name type="synonym">Nephila maculata</name>
    <dbReference type="NCBI Taxonomy" id="299642"/>
    <lineage>
        <taxon>Eukaryota</taxon>
        <taxon>Metazoa</taxon>
        <taxon>Ecdysozoa</taxon>
        <taxon>Arthropoda</taxon>
        <taxon>Chelicerata</taxon>
        <taxon>Arachnida</taxon>
        <taxon>Araneae</taxon>
        <taxon>Araneomorphae</taxon>
        <taxon>Entelegynae</taxon>
        <taxon>Araneoidea</taxon>
        <taxon>Nephilidae</taxon>
        <taxon>Nephila</taxon>
    </lineage>
</organism>
<comment type="caution">
    <text evidence="2">The sequence shown here is derived from an EMBL/GenBank/DDBJ whole genome shotgun (WGS) entry which is preliminary data.</text>
</comment>
<sequence length="113" mass="12805">MGAEGVCPDIPAGKPLVISRAIKWIGFRLRHQARNDTRTKRNLPLQHVRPRALGTGRDPRTKIPFVRRDSPALPSFSMAMSKAYVEKYISHVHLIEERFSKPSTTEGLFSPQQ</sequence>
<gene>
    <name evidence="2" type="ORF">NPIL_91771</name>
</gene>
<accession>A0A8X6NX88</accession>
<dbReference type="AlphaFoldDB" id="A0A8X6NX88"/>
<evidence type="ECO:0000313" key="2">
    <source>
        <dbReference type="EMBL" id="GFT36976.1"/>
    </source>
</evidence>
<dbReference type="Proteomes" id="UP000887013">
    <property type="component" value="Unassembled WGS sequence"/>
</dbReference>